<reference evidence="3" key="1">
    <citation type="submission" date="2017-06" db="EMBL/GenBank/DDBJ databases">
        <authorList>
            <person name="Varghese N."/>
            <person name="Submissions S."/>
        </authorList>
    </citation>
    <scope>NUCLEOTIDE SEQUENCE [LARGE SCALE GENOMIC DNA]</scope>
    <source>
        <strain evidence="3">DSM 44485</strain>
    </source>
</reference>
<evidence type="ECO:0000256" key="1">
    <source>
        <dbReference type="SAM" id="Phobius"/>
    </source>
</evidence>
<evidence type="ECO:0000313" key="3">
    <source>
        <dbReference type="Proteomes" id="UP000198420"/>
    </source>
</evidence>
<dbReference type="Proteomes" id="UP000198420">
    <property type="component" value="Unassembled WGS sequence"/>
</dbReference>
<feature type="transmembrane region" description="Helical" evidence="1">
    <location>
        <begin position="103"/>
        <end position="122"/>
    </location>
</feature>
<dbReference type="AlphaFoldDB" id="A0A238YTM4"/>
<protein>
    <submittedName>
        <fullName evidence="2">Uncharacterized protein</fullName>
    </submittedName>
</protein>
<organism evidence="2 3">
    <name type="scientific">Actinomadura mexicana</name>
    <dbReference type="NCBI Taxonomy" id="134959"/>
    <lineage>
        <taxon>Bacteria</taxon>
        <taxon>Bacillati</taxon>
        <taxon>Actinomycetota</taxon>
        <taxon>Actinomycetes</taxon>
        <taxon>Streptosporangiales</taxon>
        <taxon>Thermomonosporaceae</taxon>
        <taxon>Actinomadura</taxon>
    </lineage>
</organism>
<proteinExistence type="predicted"/>
<sequence length="197" mass="20279">MTVGADAQPGSGPSGAPARGAARTWHRFHYAVGVFVIAYGVAALASAAALWGDRLDEVEGYFGSGPATGILVLAKAAEVLLVLAAVAGVVLRRDLLLVPPVAGWMAGFAMFAVLDVFTGRWGGLVEHLAYLAAFVVLLFLSYGLSAKAQLAGAPKGPAPDGSPRGPGGLTWTQEFALQAINRAAALTGPRTRPDERD</sequence>
<keyword evidence="1" id="KW-1133">Transmembrane helix</keyword>
<feature type="transmembrane region" description="Helical" evidence="1">
    <location>
        <begin position="28"/>
        <end position="50"/>
    </location>
</feature>
<keyword evidence="3" id="KW-1185">Reference proteome</keyword>
<dbReference type="RefSeq" id="WP_089312793.1">
    <property type="nucleotide sequence ID" value="NZ_FZNP01000006.1"/>
</dbReference>
<dbReference type="EMBL" id="FZNP01000006">
    <property type="protein sequence ID" value="SNR74138.1"/>
    <property type="molecule type" value="Genomic_DNA"/>
</dbReference>
<gene>
    <name evidence="2" type="ORF">SAMN06265355_106206</name>
</gene>
<dbReference type="OrthoDB" id="3479286at2"/>
<feature type="transmembrane region" description="Helical" evidence="1">
    <location>
        <begin position="128"/>
        <end position="145"/>
    </location>
</feature>
<evidence type="ECO:0000313" key="2">
    <source>
        <dbReference type="EMBL" id="SNR74138.1"/>
    </source>
</evidence>
<keyword evidence="1" id="KW-0812">Transmembrane</keyword>
<keyword evidence="1" id="KW-0472">Membrane</keyword>
<name>A0A238YTM4_9ACTN</name>
<feature type="transmembrane region" description="Helical" evidence="1">
    <location>
        <begin position="70"/>
        <end position="91"/>
    </location>
</feature>
<accession>A0A238YTM4</accession>